<dbReference type="Proteomes" id="UP000597762">
    <property type="component" value="Unassembled WGS sequence"/>
</dbReference>
<dbReference type="EMBL" id="CAHIKZ030000857">
    <property type="protein sequence ID" value="CAE1242062.1"/>
    <property type="molecule type" value="Genomic_DNA"/>
</dbReference>
<evidence type="ECO:0000313" key="2">
    <source>
        <dbReference type="Proteomes" id="UP000597762"/>
    </source>
</evidence>
<organism evidence="1 2">
    <name type="scientific">Acanthosepion pharaonis</name>
    <name type="common">Pharaoh cuttlefish</name>
    <name type="synonym">Sepia pharaonis</name>
    <dbReference type="NCBI Taxonomy" id="158019"/>
    <lineage>
        <taxon>Eukaryota</taxon>
        <taxon>Metazoa</taxon>
        <taxon>Spiralia</taxon>
        <taxon>Lophotrochozoa</taxon>
        <taxon>Mollusca</taxon>
        <taxon>Cephalopoda</taxon>
        <taxon>Coleoidea</taxon>
        <taxon>Decapodiformes</taxon>
        <taxon>Sepiida</taxon>
        <taxon>Sepiina</taxon>
        <taxon>Sepiidae</taxon>
        <taxon>Acanthosepion</taxon>
    </lineage>
</organism>
<dbReference type="AlphaFoldDB" id="A0A812BVY1"/>
<gene>
    <name evidence="1" type="ORF">SPHA_23192</name>
</gene>
<accession>A0A812BVY1</accession>
<evidence type="ECO:0000313" key="1">
    <source>
        <dbReference type="EMBL" id="CAE1242062.1"/>
    </source>
</evidence>
<reference evidence="1" key="1">
    <citation type="submission" date="2021-01" db="EMBL/GenBank/DDBJ databases">
        <authorList>
            <person name="Li R."/>
            <person name="Bekaert M."/>
        </authorList>
    </citation>
    <scope>NUCLEOTIDE SEQUENCE</scope>
    <source>
        <strain evidence="1">Farmed</strain>
    </source>
</reference>
<keyword evidence="2" id="KW-1185">Reference proteome</keyword>
<name>A0A812BVY1_ACAPH</name>
<protein>
    <submittedName>
        <fullName evidence="1">Uncharacterized protein</fullName>
    </submittedName>
</protein>
<sequence length="196" mass="21602">MFIMAVLINTEDTVDIEKEADRTSAIANSVIDALPNILNGTLKLSQYPELCNLTLTSRTISTPINIYSDNPSSALHQQGLQVRPPEKSLPAKPLINKTTWWWSLSLSLSLSLSVLQFKTLKVLCRPLIVVRGIPDLLRLPELQKALGYGEHGSTTMAKSQEQTISVVGLLLVFPPSRLTGNNNNNIANIFIYIHIG</sequence>
<proteinExistence type="predicted"/>
<comment type="caution">
    <text evidence="1">The sequence shown here is derived from an EMBL/GenBank/DDBJ whole genome shotgun (WGS) entry which is preliminary data.</text>
</comment>